<evidence type="ECO:0000256" key="8">
    <source>
        <dbReference type="PROSITE-ProRule" id="PRU00581"/>
    </source>
</evidence>
<reference evidence="13" key="2">
    <citation type="journal article" date="2013" name="Nat. Commun.">
        <title>Genome of the Chinese tree shrew.</title>
        <authorList>
            <person name="Fan Y."/>
            <person name="Huang Z.Y."/>
            <person name="Cao C.C."/>
            <person name="Chen C.S."/>
            <person name="Chen Y.X."/>
            <person name="Fan D.D."/>
            <person name="He J."/>
            <person name="Hou H.L."/>
            <person name="Hu L."/>
            <person name="Hu X.T."/>
            <person name="Jiang X.T."/>
            <person name="Lai R."/>
            <person name="Lang Y.S."/>
            <person name="Liang B."/>
            <person name="Liao S.G."/>
            <person name="Mu D."/>
            <person name="Ma Y.Y."/>
            <person name="Niu Y.Y."/>
            <person name="Sun X.Q."/>
            <person name="Xia J.Q."/>
            <person name="Xiao J."/>
            <person name="Xiong Z.Q."/>
            <person name="Xu L."/>
            <person name="Yang L."/>
            <person name="Zhang Y."/>
            <person name="Zhao W."/>
            <person name="Zhao X.D."/>
            <person name="Zheng Y.T."/>
            <person name="Zhou J.M."/>
            <person name="Zhu Y.B."/>
            <person name="Zhang G.J."/>
            <person name="Wang J."/>
            <person name="Yao Y.G."/>
        </authorList>
    </citation>
    <scope>NUCLEOTIDE SEQUENCE [LARGE SCALE GENOMIC DNA]</scope>
</reference>
<gene>
    <name evidence="12" type="ORF">TREES_T100007323</name>
</gene>
<dbReference type="Pfam" id="PF07810">
    <property type="entry name" value="TMC"/>
    <property type="match status" value="1"/>
</dbReference>
<dbReference type="GO" id="GO:0008381">
    <property type="term" value="F:mechanosensitive monoatomic ion channel activity"/>
    <property type="evidence" value="ECO:0007669"/>
    <property type="project" value="TreeGrafter"/>
</dbReference>
<organism evidence="12 13">
    <name type="scientific">Tupaia chinensis</name>
    <name type="common">Chinese tree shrew</name>
    <name type="synonym">Tupaia belangeri chinensis</name>
    <dbReference type="NCBI Taxonomy" id="246437"/>
    <lineage>
        <taxon>Eukaryota</taxon>
        <taxon>Metazoa</taxon>
        <taxon>Chordata</taxon>
        <taxon>Craniata</taxon>
        <taxon>Vertebrata</taxon>
        <taxon>Euteleostomi</taxon>
        <taxon>Mammalia</taxon>
        <taxon>Eutheria</taxon>
        <taxon>Euarchontoglires</taxon>
        <taxon>Scandentia</taxon>
        <taxon>Tupaiidae</taxon>
        <taxon>Tupaia</taxon>
    </lineage>
</organism>
<evidence type="ECO:0000256" key="1">
    <source>
        <dbReference type="ARBA" id="ARBA00004141"/>
    </source>
</evidence>
<evidence type="ECO:0000256" key="9">
    <source>
        <dbReference type="RuleBase" id="RU310713"/>
    </source>
</evidence>
<feature type="transmembrane region" description="Helical" evidence="9">
    <location>
        <begin position="809"/>
        <end position="828"/>
    </location>
</feature>
<dbReference type="GO" id="GO:0005886">
    <property type="term" value="C:plasma membrane"/>
    <property type="evidence" value="ECO:0007669"/>
    <property type="project" value="InterPro"/>
</dbReference>
<feature type="transmembrane region" description="Helical" evidence="9">
    <location>
        <begin position="255"/>
        <end position="276"/>
    </location>
</feature>
<evidence type="ECO:0000256" key="5">
    <source>
        <dbReference type="ARBA" id="ARBA00022989"/>
    </source>
</evidence>
<feature type="transmembrane region" description="Helical" evidence="9">
    <location>
        <begin position="848"/>
        <end position="870"/>
    </location>
</feature>
<feature type="compositionally biased region" description="Polar residues" evidence="10">
    <location>
        <begin position="980"/>
        <end position="995"/>
    </location>
</feature>
<keyword evidence="13" id="KW-1185">Reference proteome</keyword>
<dbReference type="Pfam" id="PF17736">
    <property type="entry name" value="Ig_C17orf99"/>
    <property type="match status" value="2"/>
</dbReference>
<dbReference type="InterPro" id="IPR008253">
    <property type="entry name" value="Marvel"/>
</dbReference>
<feature type="transmembrane region" description="Helical" evidence="9">
    <location>
        <begin position="32"/>
        <end position="54"/>
    </location>
</feature>
<dbReference type="FunCoup" id="L9KZX1">
    <property type="interactions" value="147"/>
</dbReference>
<feature type="domain" description="MARVEL" evidence="11">
    <location>
        <begin position="798"/>
        <end position="949"/>
    </location>
</feature>
<feature type="transmembrane region" description="Helical" evidence="9">
    <location>
        <begin position="120"/>
        <end position="138"/>
    </location>
</feature>
<protein>
    <recommendedName>
        <fullName evidence="9">Transmembrane channel-like protein</fullName>
    </recommendedName>
</protein>
<evidence type="ECO:0000313" key="12">
    <source>
        <dbReference type="EMBL" id="ELW68263.1"/>
    </source>
</evidence>
<feature type="transmembrane region" description="Helical" evidence="9">
    <location>
        <begin position="213"/>
        <end position="235"/>
    </location>
</feature>
<dbReference type="InterPro" id="IPR038900">
    <property type="entry name" value="TMC"/>
</dbReference>
<keyword evidence="7" id="KW-0325">Glycoprotein</keyword>
<dbReference type="AlphaFoldDB" id="L9KZX1"/>
<dbReference type="PANTHER" id="PTHR23302:SF39">
    <property type="entry name" value="TRANSMEMBRANE CHANNEL-LIKE PROTEIN 8"/>
    <property type="match status" value="1"/>
</dbReference>
<keyword evidence="3 8" id="KW-0812">Transmembrane</keyword>
<keyword evidence="4" id="KW-0732">Signal</keyword>
<accession>L9KZX1</accession>
<reference evidence="13" key="1">
    <citation type="submission" date="2012-07" db="EMBL/GenBank/DDBJ databases">
        <title>Genome of the Chinese tree shrew, a rising model animal genetically related to primates.</title>
        <authorList>
            <person name="Zhang G."/>
            <person name="Fan Y."/>
            <person name="Yao Y."/>
            <person name="Huang Z."/>
        </authorList>
    </citation>
    <scope>NUCLEOTIDE SEQUENCE [LARGE SCALE GENOMIC DNA]</scope>
</reference>
<dbReference type="STRING" id="246437.L9KZX1"/>
<keyword evidence="6 8" id="KW-0472">Membrane</keyword>
<evidence type="ECO:0000256" key="6">
    <source>
        <dbReference type="ARBA" id="ARBA00023136"/>
    </source>
</evidence>
<proteinExistence type="inferred from homology"/>
<dbReference type="Proteomes" id="UP000011518">
    <property type="component" value="Unassembled WGS sequence"/>
</dbReference>
<dbReference type="Pfam" id="PF01284">
    <property type="entry name" value="MARVEL"/>
    <property type="match status" value="1"/>
</dbReference>
<feature type="transmembrane region" description="Helical" evidence="9">
    <location>
        <begin position="405"/>
        <end position="426"/>
    </location>
</feature>
<evidence type="ECO:0000256" key="4">
    <source>
        <dbReference type="ARBA" id="ARBA00022729"/>
    </source>
</evidence>
<dbReference type="PROSITE" id="PS51225">
    <property type="entry name" value="MARVEL"/>
    <property type="match status" value="1"/>
</dbReference>
<sequence length="1002" mass="110797">MTEGMKQCLGRGPPGLGLFGTGIQSYFTFLRFLLLLNLLTLLLTTGFVLLPLAWLRPPAPGPALNLTLHCPRSHGPQTGAPKFHNQLWNVLTGRAFNNTYLFYGGYRAGPERSSAYSIRLAYLLSPLACLLLCFCGTLQRMVKGLPQKPLLGPGYRAPLSAKVFSSWDFCIRVQEAATIKKHEISNEFKVELQEAQRFLQKQQQSRSQRVCHLITYLRVNVLMGLLVAGAISAIFWATKYSQDNKEEPLFVLLQYLPPGVIALVNFLGPLLFVFLVQQENYPPSTEVNLTLVWCVVLKLASLAMFSFSLGQTMLCVGTKKTSCEPYGYNACDYQCWENAVGEEMYKLGIFNFLLTVAFTFLVSLPRRLLVDRFPGRFWAWLGREEFLVPKNVLDIVTGQTVTWMGLFYCPLLPLLNGIFIFLTFYIKRYTLLRNSRASPRLFRASSSTFFFQLVLLLGLLLAAGPLGYVVSSVHSSWDCGLFTNYSAPWQVVPELVALRLPPTGQRILQYLGSHAFSFPLLVLLSLVLTVCISQSQANARAIQGLRKQLVWAPPPVTYSLWGTHNIRVARKEVKTQGPASFSINVTLKSRPDLLTYSCQAASTLGLHAASSRLQLYWELWTKPVSQLQANFTLQDRGAGPRVELSCQARSGSPPITYSLVGKDGQVHMQQTPLHGQPASFSFPPAQAAGWLQCQAENSVSIQGSAFTLVPPGELPLGPTLVLAGSLTSTAAVTSGMLGWTMRTRGCSVPVAGPFYGLCWESDLALHISPLALAPTPSSLSLSFPSVKRDTDLAPTHCVTRRGAWPRLPLAMVFALIVFSCILGEGYINTHETQINLCVFNHNEDACRYGSAIGVLAFLASAFFLVVDVYFPQISNATDRKYLVIGDLLFSALWTFLWFVGFCFVTNQWAATKPHDVLVGADSARAAITFSFFSIFSWGVLASLAYQRYKAGVDDFIQNYVDPTPDPGTAYASYPGASVDNYQQPPFTQNAETTEGYQPPPVY</sequence>
<evidence type="ECO:0000256" key="10">
    <source>
        <dbReference type="SAM" id="MobiDB-lite"/>
    </source>
</evidence>
<dbReference type="InterPro" id="IPR012496">
    <property type="entry name" value="TMC_dom"/>
</dbReference>
<evidence type="ECO:0000259" key="11">
    <source>
        <dbReference type="PROSITE" id="PS51225"/>
    </source>
</evidence>
<dbReference type="PANTHER" id="PTHR23302">
    <property type="entry name" value="TRANSMEMBRANE CHANNEL-RELATED"/>
    <property type="match status" value="1"/>
</dbReference>
<feature type="transmembrane region" description="Helical" evidence="9">
    <location>
        <begin position="882"/>
        <end position="906"/>
    </location>
</feature>
<keyword evidence="5 9" id="KW-1133">Transmembrane helix</keyword>
<feature type="transmembrane region" description="Helical" evidence="9">
    <location>
        <begin position="926"/>
        <end position="945"/>
    </location>
</feature>
<comment type="similarity">
    <text evidence="2 9">Belongs to the TMC family.</text>
</comment>
<feature type="transmembrane region" description="Helical" evidence="9">
    <location>
        <begin position="447"/>
        <end position="468"/>
    </location>
</feature>
<dbReference type="InterPro" id="IPR040878">
    <property type="entry name" value="IL-40-like_Ig"/>
</dbReference>
<evidence type="ECO:0000256" key="7">
    <source>
        <dbReference type="ARBA" id="ARBA00023180"/>
    </source>
</evidence>
<dbReference type="EMBL" id="KB320577">
    <property type="protein sequence ID" value="ELW68263.1"/>
    <property type="molecule type" value="Genomic_DNA"/>
</dbReference>
<feature type="transmembrane region" description="Helical" evidence="9">
    <location>
        <begin position="507"/>
        <end position="532"/>
    </location>
</feature>
<dbReference type="InParanoid" id="L9KZX1"/>
<name>L9KZX1_TUPCH</name>
<dbReference type="eggNOG" id="ENOG502RKT7">
    <property type="taxonomic scope" value="Eukaryota"/>
</dbReference>
<evidence type="ECO:0000256" key="3">
    <source>
        <dbReference type="ARBA" id="ARBA00022692"/>
    </source>
</evidence>
<feature type="transmembrane region" description="Helical" evidence="9">
    <location>
        <begin position="347"/>
        <end position="365"/>
    </location>
</feature>
<feature type="region of interest" description="Disordered" evidence="10">
    <location>
        <begin position="980"/>
        <end position="1002"/>
    </location>
</feature>
<evidence type="ECO:0000313" key="13">
    <source>
        <dbReference type="Proteomes" id="UP000011518"/>
    </source>
</evidence>
<comment type="subcellular location">
    <subcellularLocation>
        <location evidence="1 9">Membrane</location>
        <topology evidence="1 9">Multi-pass membrane protein</topology>
    </subcellularLocation>
</comment>
<evidence type="ECO:0000256" key="2">
    <source>
        <dbReference type="ARBA" id="ARBA00006510"/>
    </source>
</evidence>